<name>A0AAD5UWX3_9APHY</name>
<accession>A0AAD5UWX3</accession>
<evidence type="ECO:0000313" key="2">
    <source>
        <dbReference type="EMBL" id="KAJ3479985.1"/>
    </source>
</evidence>
<comment type="caution">
    <text evidence="2">The sequence shown here is derived from an EMBL/GenBank/DDBJ whole genome shotgun (WGS) entry which is preliminary data.</text>
</comment>
<feature type="compositionally biased region" description="Basic and acidic residues" evidence="1">
    <location>
        <begin position="383"/>
        <end position="395"/>
    </location>
</feature>
<organism evidence="2 3">
    <name type="scientific">Meripilus lineatus</name>
    <dbReference type="NCBI Taxonomy" id="2056292"/>
    <lineage>
        <taxon>Eukaryota</taxon>
        <taxon>Fungi</taxon>
        <taxon>Dikarya</taxon>
        <taxon>Basidiomycota</taxon>
        <taxon>Agaricomycotina</taxon>
        <taxon>Agaricomycetes</taxon>
        <taxon>Polyporales</taxon>
        <taxon>Meripilaceae</taxon>
        <taxon>Meripilus</taxon>
    </lineage>
</organism>
<evidence type="ECO:0000313" key="3">
    <source>
        <dbReference type="Proteomes" id="UP001212997"/>
    </source>
</evidence>
<dbReference type="AlphaFoldDB" id="A0AAD5UWX3"/>
<dbReference type="Pfam" id="PF20414">
    <property type="entry name" value="DUF6698"/>
    <property type="match status" value="1"/>
</dbReference>
<dbReference type="EMBL" id="JANAWD010000403">
    <property type="protein sequence ID" value="KAJ3479985.1"/>
    <property type="molecule type" value="Genomic_DNA"/>
</dbReference>
<dbReference type="InterPro" id="IPR046521">
    <property type="entry name" value="DUF6698"/>
</dbReference>
<reference evidence="2" key="1">
    <citation type="submission" date="2022-07" db="EMBL/GenBank/DDBJ databases">
        <title>Genome Sequence of Physisporinus lineatus.</title>
        <authorList>
            <person name="Buettner E."/>
        </authorList>
    </citation>
    <scope>NUCLEOTIDE SEQUENCE</scope>
    <source>
        <strain evidence="2">VT162</strain>
    </source>
</reference>
<feature type="compositionally biased region" description="Low complexity" evidence="1">
    <location>
        <begin position="404"/>
        <end position="424"/>
    </location>
</feature>
<evidence type="ECO:0000256" key="1">
    <source>
        <dbReference type="SAM" id="MobiDB-lite"/>
    </source>
</evidence>
<protein>
    <submittedName>
        <fullName evidence="2">Uncharacterized protein</fullName>
    </submittedName>
</protein>
<proteinExistence type="predicted"/>
<feature type="region of interest" description="Disordered" evidence="1">
    <location>
        <begin position="191"/>
        <end position="212"/>
    </location>
</feature>
<dbReference type="Proteomes" id="UP001212997">
    <property type="component" value="Unassembled WGS sequence"/>
</dbReference>
<sequence>MPSPSFPPPSPADPLAFIVHARFASAMSDTTSSQITDIDKSPAASAIMPNPLAHALSQQPRDPKNTHIKEVKQIARWATWAISPFLDLTTTLNVGLFSEGKLRTTKTGEVYLDPYTGIDRSVYLNHIRTYQKILRGKPEMRTFLDWYENDPEGLNILATFMNAHIRQMRGEDISSLRNRVFAYAGRNGTPANFGGHGDSKESRRGFNNPDSGRLNCPMHDIAEFDNEGWMAYRDRVNKMEKIIDENDWPSNVYKESMYDPDDLNAGLMRGDFVMSVTRQIATGPRTAHAENDGPMKGRPPKAFIHSQVEITPELIAYSAVLARFSISSENSWSGIDKSFNYENYFNNILELFTIASEDATNWDKDILELYNTRIFGSKPKPSVSHEIRPESDRERQKRQRALRRTQGISGSSANKSGPSASSSS</sequence>
<gene>
    <name evidence="2" type="ORF">NLI96_g8671</name>
</gene>
<feature type="region of interest" description="Disordered" evidence="1">
    <location>
        <begin position="378"/>
        <end position="424"/>
    </location>
</feature>
<keyword evidence="3" id="KW-1185">Reference proteome</keyword>